<sequence>MTDLSVLDSERIPSHLPDQSTELQTIRSASGGVQYGDQGHPSLAYSSKITEWIRVPADMPVNQPNKAKKLVPGALLNPMMAWGSLFESLFEVVDCGGQHELAELAVPRARVDSGA</sequence>
<dbReference type="EMBL" id="JBHTBL010000031">
    <property type="protein sequence ID" value="MFC7326048.1"/>
    <property type="molecule type" value="Genomic_DNA"/>
</dbReference>
<reference evidence="2 3" key="1">
    <citation type="journal article" date="2019" name="Int. J. Syst. Evol. Microbiol.">
        <title>The Global Catalogue of Microorganisms (GCM) 10K type strain sequencing project: providing services to taxonomists for standard genome sequencing and annotation.</title>
        <authorList>
            <consortium name="The Broad Institute Genomics Platform"/>
            <consortium name="The Broad Institute Genome Sequencing Center for Infectious Disease"/>
            <person name="Wu L."/>
            <person name="Ma J."/>
        </authorList>
    </citation>
    <scope>NUCLEOTIDE SEQUENCE [LARGE SCALE GENOMIC DNA]</scope>
    <source>
        <strain evidence="2 3">CGMCC 1.12554</strain>
    </source>
</reference>
<protein>
    <submittedName>
        <fullName evidence="2">Uncharacterized protein</fullName>
    </submittedName>
</protein>
<feature type="region of interest" description="Disordered" evidence="1">
    <location>
        <begin position="1"/>
        <end position="22"/>
    </location>
</feature>
<evidence type="ECO:0000256" key="1">
    <source>
        <dbReference type="SAM" id="MobiDB-lite"/>
    </source>
</evidence>
<evidence type="ECO:0000313" key="2">
    <source>
        <dbReference type="EMBL" id="MFC7326048.1"/>
    </source>
</evidence>
<comment type="caution">
    <text evidence="2">The sequence shown here is derived from an EMBL/GenBank/DDBJ whole genome shotgun (WGS) entry which is preliminary data.</text>
</comment>
<dbReference type="RefSeq" id="WP_256410088.1">
    <property type="nucleotide sequence ID" value="NZ_JANHDN010000010.1"/>
</dbReference>
<dbReference type="Proteomes" id="UP001596545">
    <property type="component" value="Unassembled WGS sequence"/>
</dbReference>
<proteinExistence type="predicted"/>
<name>A0ABD6AP15_9EURY</name>
<evidence type="ECO:0000313" key="3">
    <source>
        <dbReference type="Proteomes" id="UP001596545"/>
    </source>
</evidence>
<organism evidence="2 3">
    <name type="scientific">Halorubrum rutilum</name>
    <dbReference type="NCBI Taxonomy" id="1364933"/>
    <lineage>
        <taxon>Archaea</taxon>
        <taxon>Methanobacteriati</taxon>
        <taxon>Methanobacteriota</taxon>
        <taxon>Stenosarchaea group</taxon>
        <taxon>Halobacteria</taxon>
        <taxon>Halobacteriales</taxon>
        <taxon>Haloferacaceae</taxon>
        <taxon>Halorubrum</taxon>
    </lineage>
</organism>
<dbReference type="AlphaFoldDB" id="A0ABD6AP15"/>
<keyword evidence="3" id="KW-1185">Reference proteome</keyword>
<gene>
    <name evidence="2" type="ORF">ACFQMF_15940</name>
</gene>
<accession>A0ABD6AP15</accession>